<organism evidence="1 2">
    <name type="scientific">Lichtheimia corymbifera JMRC:FSU:9682</name>
    <dbReference type="NCBI Taxonomy" id="1263082"/>
    <lineage>
        <taxon>Eukaryota</taxon>
        <taxon>Fungi</taxon>
        <taxon>Fungi incertae sedis</taxon>
        <taxon>Mucoromycota</taxon>
        <taxon>Mucoromycotina</taxon>
        <taxon>Mucoromycetes</taxon>
        <taxon>Mucorales</taxon>
        <taxon>Lichtheimiaceae</taxon>
        <taxon>Lichtheimia</taxon>
    </lineage>
</organism>
<evidence type="ECO:0000313" key="2">
    <source>
        <dbReference type="Proteomes" id="UP000027586"/>
    </source>
</evidence>
<comment type="caution">
    <text evidence="1">The sequence shown here is derived from an EMBL/GenBank/DDBJ whole genome shotgun (WGS) entry which is preliminary data.</text>
</comment>
<dbReference type="EMBL" id="CBTN010000001">
    <property type="protein sequence ID" value="CDH48215.1"/>
    <property type="molecule type" value="Genomic_DNA"/>
</dbReference>
<dbReference type="Proteomes" id="UP000027586">
    <property type="component" value="Unassembled WGS sequence"/>
</dbReference>
<dbReference type="AlphaFoldDB" id="A0A068RES5"/>
<evidence type="ECO:0000313" key="1">
    <source>
        <dbReference type="EMBL" id="CDH48215.1"/>
    </source>
</evidence>
<gene>
    <name evidence="1" type="ORF">LCOR_00014.1</name>
</gene>
<dbReference type="VEuPathDB" id="FungiDB:LCOR_00014.1"/>
<accession>A0A068RES5</accession>
<sequence>MPASNNLDSNGFWFFFTWEGSKIAIECCTGDKQRNEARKTTGYHNCNYRSFPFQGSNHHHWKYTPQQTLDRIGGNPHNTH</sequence>
<proteinExistence type="predicted"/>
<protein>
    <submittedName>
        <fullName evidence="1">Uncharacterized protein</fullName>
    </submittedName>
</protein>
<name>A0A068RES5_9FUNG</name>
<reference evidence="1" key="1">
    <citation type="submission" date="2013-08" db="EMBL/GenBank/DDBJ databases">
        <title>Gene expansion shapes genome architecture in the human pathogen Lichtheimia corymbifera: an evolutionary genomics analysis in the ancient terrestrial Mucorales (Mucoromycotina).</title>
        <authorList>
            <person name="Schwartze V.U."/>
            <person name="Winter S."/>
            <person name="Shelest E."/>
            <person name="Marcet-Houben M."/>
            <person name="Horn F."/>
            <person name="Wehner S."/>
            <person name="Hoffmann K."/>
            <person name="Riege K."/>
            <person name="Sammeth M."/>
            <person name="Nowrousian M."/>
            <person name="Valiante V."/>
            <person name="Linde J."/>
            <person name="Jacobsen I.D."/>
            <person name="Marz M."/>
            <person name="Brakhage A.A."/>
            <person name="Gabaldon T."/>
            <person name="Bocker S."/>
            <person name="Voigt K."/>
        </authorList>
    </citation>
    <scope>NUCLEOTIDE SEQUENCE [LARGE SCALE GENOMIC DNA]</scope>
    <source>
        <strain evidence="1">FSU 9682</strain>
    </source>
</reference>
<keyword evidence="2" id="KW-1185">Reference proteome</keyword>